<sequence length="54" mass="6294">MLIKVIFISCTELQQNTILFKAEGSILLVSLHNIYMKKTVGEFLFMHFCNNRKS</sequence>
<dbReference type="Proteomes" id="UP000509371">
    <property type="component" value="Chromosome"/>
</dbReference>
<dbReference type="EMBL" id="CP054301">
    <property type="protein sequence ID" value="QKK82003.1"/>
    <property type="molecule type" value="Genomic_DNA"/>
</dbReference>
<gene>
    <name evidence="1" type="ORF">MP3633_3276</name>
</gene>
<name>A0A859CZA5_9GAMM</name>
<reference evidence="1 2" key="1">
    <citation type="submission" date="2020-06" db="EMBL/GenBank/DDBJ databases">
        <authorList>
            <person name="Voronona O.L."/>
            <person name="Aksenova E.I."/>
            <person name="Kunda M.S."/>
            <person name="Semenov A.N."/>
            <person name="Ryzhova N."/>
        </authorList>
    </citation>
    <scope>NUCLEOTIDE SEQUENCE [LARGE SCALE GENOMIC DNA]</scope>
    <source>
        <strain evidence="1 2">MPKMM3633</strain>
    </source>
</reference>
<evidence type="ECO:0000313" key="2">
    <source>
        <dbReference type="Proteomes" id="UP000509371"/>
    </source>
</evidence>
<proteinExistence type="predicted"/>
<organism evidence="1 2">
    <name type="scientific">Marinomonas primoryensis</name>
    <dbReference type="NCBI Taxonomy" id="178399"/>
    <lineage>
        <taxon>Bacteria</taxon>
        <taxon>Pseudomonadati</taxon>
        <taxon>Pseudomonadota</taxon>
        <taxon>Gammaproteobacteria</taxon>
        <taxon>Oceanospirillales</taxon>
        <taxon>Oceanospirillaceae</taxon>
        <taxon>Marinomonas</taxon>
    </lineage>
</organism>
<dbReference type="KEGG" id="mpri:MP3633_3276"/>
<protein>
    <submittedName>
        <fullName evidence="1">Uncharacterized protein</fullName>
    </submittedName>
</protein>
<evidence type="ECO:0000313" key="1">
    <source>
        <dbReference type="EMBL" id="QKK82003.1"/>
    </source>
</evidence>
<dbReference type="AlphaFoldDB" id="A0A859CZA5"/>
<accession>A0A859CZA5</accession>